<dbReference type="Pfam" id="PF00619">
    <property type="entry name" value="CARD"/>
    <property type="match status" value="1"/>
</dbReference>
<dbReference type="GO" id="GO:0002020">
    <property type="term" value="F:protease binding"/>
    <property type="evidence" value="ECO:0007669"/>
    <property type="project" value="InterPro"/>
</dbReference>
<dbReference type="Proteomes" id="UP001186944">
    <property type="component" value="Unassembled WGS sequence"/>
</dbReference>
<keyword evidence="4" id="KW-1185">Reference proteome</keyword>
<dbReference type="PANTHER" id="PTHR15034:SF5">
    <property type="entry name" value="DEATH DOMAIN-CONTAINING PROTEIN CRADD"/>
    <property type="match status" value="1"/>
</dbReference>
<dbReference type="InterPro" id="IPR001315">
    <property type="entry name" value="CARD"/>
</dbReference>
<dbReference type="CDD" id="cd01671">
    <property type="entry name" value="CARD"/>
    <property type="match status" value="1"/>
</dbReference>
<dbReference type="PANTHER" id="PTHR15034">
    <property type="entry name" value="DEATH DOMAIN-CONTAINING PROTEIN CRADD"/>
    <property type="match status" value="1"/>
</dbReference>
<protein>
    <recommendedName>
        <fullName evidence="2">CARD domain-containing protein</fullName>
    </recommendedName>
</protein>
<dbReference type="GO" id="GO:0042981">
    <property type="term" value="P:regulation of apoptotic process"/>
    <property type="evidence" value="ECO:0007669"/>
    <property type="project" value="InterPro"/>
</dbReference>
<comment type="caution">
    <text evidence="3">The sequence shown here is derived from an EMBL/GenBank/DDBJ whole genome shotgun (WGS) entry which is preliminary data.</text>
</comment>
<evidence type="ECO:0000313" key="3">
    <source>
        <dbReference type="EMBL" id="KAK3090578.1"/>
    </source>
</evidence>
<dbReference type="AlphaFoldDB" id="A0AA88XS01"/>
<sequence>MTSNYSYQAILLEKHEELQAEISLDNTLILDTLFQNEDLTESDIESIKTEKSRKDRVRTLLLLLFDRGPTVFKRFFASLKADYSHLESRLLKALEESDKETCAMTMYTICRIESTVNIRDIVDRLYSKGTLSPKEMKNILKCSNEKGWSQLKPILSKNREARDALVGAIAGKYPDLSEEYSKFPSHKFACFCKRLGIKQRTIDNIRLTSDNNISSSNRSSIASSTSSPTSSFRENEGRTSGDRGIFVEQFRGGKKIIDKELPTGRELLGENYTSDSKVLPEIKEESKVEKNVIMRTGFNRKALRKK</sequence>
<proteinExistence type="predicted"/>
<dbReference type="SUPFAM" id="SSF47986">
    <property type="entry name" value="DEATH domain"/>
    <property type="match status" value="1"/>
</dbReference>
<dbReference type="EMBL" id="VSWD01000010">
    <property type="protein sequence ID" value="KAK3090578.1"/>
    <property type="molecule type" value="Genomic_DNA"/>
</dbReference>
<reference evidence="3" key="1">
    <citation type="submission" date="2019-08" db="EMBL/GenBank/DDBJ databases">
        <title>The improved chromosome-level genome for the pearl oyster Pinctada fucata martensii using PacBio sequencing and Hi-C.</title>
        <authorList>
            <person name="Zheng Z."/>
        </authorList>
    </citation>
    <scope>NUCLEOTIDE SEQUENCE</scope>
    <source>
        <strain evidence="3">ZZ-2019</strain>
        <tissue evidence="3">Adductor muscle</tissue>
    </source>
</reference>
<evidence type="ECO:0000313" key="4">
    <source>
        <dbReference type="Proteomes" id="UP001186944"/>
    </source>
</evidence>
<organism evidence="3 4">
    <name type="scientific">Pinctada imbricata</name>
    <name type="common">Atlantic pearl-oyster</name>
    <name type="synonym">Pinctada martensii</name>
    <dbReference type="NCBI Taxonomy" id="66713"/>
    <lineage>
        <taxon>Eukaryota</taxon>
        <taxon>Metazoa</taxon>
        <taxon>Spiralia</taxon>
        <taxon>Lophotrochozoa</taxon>
        <taxon>Mollusca</taxon>
        <taxon>Bivalvia</taxon>
        <taxon>Autobranchia</taxon>
        <taxon>Pteriomorphia</taxon>
        <taxon>Pterioida</taxon>
        <taxon>Pterioidea</taxon>
        <taxon>Pteriidae</taxon>
        <taxon>Pinctada</taxon>
    </lineage>
</organism>
<dbReference type="Gene3D" id="1.10.533.10">
    <property type="entry name" value="Death Domain, Fas"/>
    <property type="match status" value="1"/>
</dbReference>
<dbReference type="InterPro" id="IPR037939">
    <property type="entry name" value="CRADD"/>
</dbReference>
<evidence type="ECO:0000256" key="1">
    <source>
        <dbReference type="SAM" id="MobiDB-lite"/>
    </source>
</evidence>
<dbReference type="InterPro" id="IPR011029">
    <property type="entry name" value="DEATH-like_dom_sf"/>
</dbReference>
<evidence type="ECO:0000259" key="2">
    <source>
        <dbReference type="PROSITE" id="PS50209"/>
    </source>
</evidence>
<feature type="compositionally biased region" description="Low complexity" evidence="1">
    <location>
        <begin position="213"/>
        <end position="231"/>
    </location>
</feature>
<dbReference type="PROSITE" id="PS50209">
    <property type="entry name" value="CARD"/>
    <property type="match status" value="1"/>
</dbReference>
<feature type="region of interest" description="Disordered" evidence="1">
    <location>
        <begin position="213"/>
        <end position="240"/>
    </location>
</feature>
<accession>A0AA88XS01</accession>
<feature type="domain" description="CARD" evidence="2">
    <location>
        <begin position="3"/>
        <end position="94"/>
    </location>
</feature>
<dbReference type="GO" id="GO:0070513">
    <property type="term" value="F:death domain binding"/>
    <property type="evidence" value="ECO:0007669"/>
    <property type="project" value="InterPro"/>
</dbReference>
<name>A0AA88XS01_PINIB</name>
<gene>
    <name evidence="3" type="ORF">FSP39_012822</name>
</gene>